<keyword evidence="3" id="KW-1185">Reference proteome</keyword>
<proteinExistence type="predicted"/>
<reference evidence="2 3" key="1">
    <citation type="submission" date="2016-04" db="EMBL/GenBank/DDBJ databases">
        <title>A degradative enzymes factory behind the ericoid mycorrhizal symbiosis.</title>
        <authorList>
            <consortium name="DOE Joint Genome Institute"/>
            <person name="Martino E."/>
            <person name="Morin E."/>
            <person name="Grelet G."/>
            <person name="Kuo A."/>
            <person name="Kohler A."/>
            <person name="Daghino S."/>
            <person name="Barry K."/>
            <person name="Choi C."/>
            <person name="Cichocki N."/>
            <person name="Clum A."/>
            <person name="Copeland A."/>
            <person name="Hainaut M."/>
            <person name="Haridas S."/>
            <person name="Labutti K."/>
            <person name="Lindquist E."/>
            <person name="Lipzen A."/>
            <person name="Khouja H.-R."/>
            <person name="Murat C."/>
            <person name="Ohm R."/>
            <person name="Olson A."/>
            <person name="Spatafora J."/>
            <person name="Veneault-Fourrey C."/>
            <person name="Henrissat B."/>
            <person name="Grigoriev I."/>
            <person name="Martin F."/>
            <person name="Perotto S."/>
        </authorList>
    </citation>
    <scope>NUCLEOTIDE SEQUENCE [LARGE SCALE GENOMIC DNA]</scope>
    <source>
        <strain evidence="2 3">F</strain>
    </source>
</reference>
<evidence type="ECO:0000313" key="3">
    <source>
        <dbReference type="Proteomes" id="UP000235786"/>
    </source>
</evidence>
<dbReference type="AlphaFoldDB" id="A0A2J6QWY0"/>
<keyword evidence="1" id="KW-1133">Transmembrane helix</keyword>
<evidence type="ECO:0000313" key="2">
    <source>
        <dbReference type="EMBL" id="PMD30787.1"/>
    </source>
</evidence>
<feature type="transmembrane region" description="Helical" evidence="1">
    <location>
        <begin position="7"/>
        <end position="28"/>
    </location>
</feature>
<protein>
    <submittedName>
        <fullName evidence="2">Uncharacterized protein</fullName>
    </submittedName>
</protein>
<organism evidence="2 3">
    <name type="scientific">Hyaloscypha variabilis (strain UAMH 11265 / GT02V1 / F)</name>
    <name type="common">Meliniomyces variabilis</name>
    <dbReference type="NCBI Taxonomy" id="1149755"/>
    <lineage>
        <taxon>Eukaryota</taxon>
        <taxon>Fungi</taxon>
        <taxon>Dikarya</taxon>
        <taxon>Ascomycota</taxon>
        <taxon>Pezizomycotina</taxon>
        <taxon>Leotiomycetes</taxon>
        <taxon>Helotiales</taxon>
        <taxon>Hyaloscyphaceae</taxon>
        <taxon>Hyaloscypha</taxon>
        <taxon>Hyaloscypha variabilis</taxon>
    </lineage>
</organism>
<sequence length="91" mass="9369">MISATKAVTNIIAAAVTATNIIVVAIAAPENANYTNTRNSGSATNVVTAQCLCKFPPAQKLLATTGAAIAAPKKTSRSAQQLRSIILLLFL</sequence>
<dbReference type="Proteomes" id="UP000235786">
    <property type="component" value="Unassembled WGS sequence"/>
</dbReference>
<dbReference type="EMBL" id="KZ613965">
    <property type="protein sequence ID" value="PMD30787.1"/>
    <property type="molecule type" value="Genomic_DNA"/>
</dbReference>
<keyword evidence="1" id="KW-0812">Transmembrane</keyword>
<accession>A0A2J6QWY0</accession>
<name>A0A2J6QWY0_HYAVF</name>
<gene>
    <name evidence="2" type="ORF">L207DRAFT_200556</name>
</gene>
<evidence type="ECO:0000256" key="1">
    <source>
        <dbReference type="SAM" id="Phobius"/>
    </source>
</evidence>
<keyword evidence="1" id="KW-0472">Membrane</keyword>